<dbReference type="Proteomes" id="UP000293823">
    <property type="component" value="Unassembled WGS sequence"/>
</dbReference>
<reference evidence="3" key="1">
    <citation type="journal article" date="2019" name="bioRxiv">
        <title>Genomics, evolutionary history and diagnostics of the Alternaria alternata species group including apple and Asian pear pathotypes.</title>
        <authorList>
            <person name="Armitage A.D."/>
            <person name="Cockerton H.M."/>
            <person name="Sreenivasaprasad S."/>
            <person name="Woodhall J.W."/>
            <person name="Lane C.R."/>
            <person name="Harrison R.J."/>
            <person name="Clarkson J.P."/>
        </authorList>
    </citation>
    <scope>NUCLEOTIDE SEQUENCE [LARGE SCALE GENOMIC DNA]</scope>
    <source>
        <strain evidence="3">RGR 97.0016</strain>
    </source>
</reference>
<feature type="domain" description="SRR1-like" evidence="1">
    <location>
        <begin position="47"/>
        <end position="191"/>
    </location>
</feature>
<name>A0A4Q4SRL2_9PLEO</name>
<dbReference type="AlphaFoldDB" id="A0A4Q4SRL2"/>
<protein>
    <recommendedName>
        <fullName evidence="1">SRR1-like domain-containing protein</fullName>
    </recommendedName>
</protein>
<dbReference type="InterPro" id="IPR012942">
    <property type="entry name" value="SRR1-like"/>
</dbReference>
<dbReference type="EMBL" id="PEJP01000002">
    <property type="protein sequence ID" value="RYO72989.1"/>
    <property type="molecule type" value="Genomic_DNA"/>
</dbReference>
<dbReference type="PANTHER" id="PTHR42080:SF1">
    <property type="entry name" value="SRR1-LIKE DOMAIN-CONTAINING PROTEIN"/>
    <property type="match status" value="1"/>
</dbReference>
<evidence type="ECO:0000313" key="3">
    <source>
        <dbReference type="Proteomes" id="UP000293823"/>
    </source>
</evidence>
<accession>A0A4Q4SRL2</accession>
<dbReference type="PANTHER" id="PTHR42080">
    <property type="entry name" value="SRR1 DOMAIN-CONTAINING PROTEIN"/>
    <property type="match status" value="1"/>
</dbReference>
<proteinExistence type="predicted"/>
<dbReference type="Pfam" id="PF07985">
    <property type="entry name" value="SRR1"/>
    <property type="match status" value="1"/>
</dbReference>
<evidence type="ECO:0000259" key="1">
    <source>
        <dbReference type="Pfam" id="PF07985"/>
    </source>
</evidence>
<organism evidence="2 3">
    <name type="scientific">Alternaria arborescens</name>
    <dbReference type="NCBI Taxonomy" id="156630"/>
    <lineage>
        <taxon>Eukaryota</taxon>
        <taxon>Fungi</taxon>
        <taxon>Dikarya</taxon>
        <taxon>Ascomycota</taxon>
        <taxon>Pezizomycotina</taxon>
        <taxon>Dothideomycetes</taxon>
        <taxon>Pleosporomycetidae</taxon>
        <taxon>Pleosporales</taxon>
        <taxon>Pleosporineae</taxon>
        <taxon>Pleosporaceae</taxon>
        <taxon>Alternaria</taxon>
        <taxon>Alternaria sect. Alternaria</taxon>
    </lineage>
</organism>
<comment type="caution">
    <text evidence="2">The sequence shown here is derived from an EMBL/GenBank/DDBJ whole genome shotgun (WGS) entry which is preliminary data.</text>
</comment>
<sequence>MLPIYVAIDKKVEETTDLRYGIRLRSWMQEAEKHWQTTHPRHVLFNSLNRLKHTARITNIVCIGLGTLQVPHPRRTSRAVQHFVASSIAQALERIYEAEGFPVDTHITIIAQDPAYNELDRLILSELPVPIKVVSDPEGFLAINESSLVFSCYPTVPVKQLIADLSSEAPGGKGPAALFLDRNLIGKYHDVINLVIYDREHKFRHANPQTSEYMRMLESYTQVFDGGRLFGEDFSLYMPAFGGMHHIPGYE</sequence>
<evidence type="ECO:0000313" key="2">
    <source>
        <dbReference type="EMBL" id="RYO72989.1"/>
    </source>
</evidence>
<gene>
    <name evidence="2" type="ORF">AA0113_g504</name>
</gene>
<keyword evidence="3" id="KW-1185">Reference proteome</keyword>
<dbReference type="OrthoDB" id="5230585at2759"/>